<protein>
    <submittedName>
        <fullName evidence="3">N-acetylmuramoyl-L-alanine amidase</fullName>
    </submittedName>
</protein>
<proteinExistence type="predicted"/>
<reference evidence="3" key="1">
    <citation type="journal article" date="2023" name="J. Hazard. Mater.">
        <title>Anaerobic biodegradation of pyrene and benzo[a]pyrene by a new sulfate-reducing Desulforamulus aquiferis strain DSA.</title>
        <authorList>
            <person name="Zhang Z."/>
            <person name="Sun J."/>
            <person name="Gong X."/>
            <person name="Wang C."/>
            <person name="Wang H."/>
        </authorList>
    </citation>
    <scope>NUCLEOTIDE SEQUENCE</scope>
    <source>
        <strain evidence="3">DSA</strain>
    </source>
</reference>
<dbReference type="InterPro" id="IPR050695">
    <property type="entry name" value="N-acetylmuramoyl_amidase_3"/>
</dbReference>
<dbReference type="PANTHER" id="PTHR30404">
    <property type="entry name" value="N-ACETYLMURAMOYL-L-ALANINE AMIDASE"/>
    <property type="match status" value="1"/>
</dbReference>
<organism evidence="3 4">
    <name type="scientific">Desulforamulus aquiferis</name>
    <dbReference type="NCBI Taxonomy" id="1397668"/>
    <lineage>
        <taxon>Bacteria</taxon>
        <taxon>Bacillati</taxon>
        <taxon>Bacillota</taxon>
        <taxon>Clostridia</taxon>
        <taxon>Eubacteriales</taxon>
        <taxon>Peptococcaceae</taxon>
        <taxon>Desulforamulus</taxon>
    </lineage>
</organism>
<dbReference type="CDD" id="cd02696">
    <property type="entry name" value="MurNAc-LAA"/>
    <property type="match status" value="1"/>
</dbReference>
<dbReference type="GO" id="GO:0030288">
    <property type="term" value="C:outer membrane-bounded periplasmic space"/>
    <property type="evidence" value="ECO:0007669"/>
    <property type="project" value="TreeGrafter"/>
</dbReference>
<feature type="domain" description="MurNAc-LAA" evidence="2">
    <location>
        <begin position="64"/>
        <end position="176"/>
    </location>
</feature>
<dbReference type="SMART" id="SM00646">
    <property type="entry name" value="Ami_3"/>
    <property type="match status" value="1"/>
</dbReference>
<dbReference type="RefSeq" id="WP_304544508.1">
    <property type="nucleotide sequence ID" value="NZ_JARPTC010000021.1"/>
</dbReference>
<reference evidence="3" key="2">
    <citation type="submission" date="2023-03" db="EMBL/GenBank/DDBJ databases">
        <authorList>
            <person name="Zhang Z."/>
        </authorList>
    </citation>
    <scope>NUCLEOTIDE SEQUENCE</scope>
    <source>
        <strain evidence="3">DSA</strain>
    </source>
</reference>
<evidence type="ECO:0000259" key="2">
    <source>
        <dbReference type="SMART" id="SM00646"/>
    </source>
</evidence>
<sequence length="249" mass="27104">MVQKIIVIDPGHGGSDPGAVGNNLLEKDLNLDISLKVAARLSSYDAQIRLTRDDDSYISLNSRAVFANNLRADLYVSIHINAGGGAGFESYIYNGPVSTHTANFRTTIHNVVFNYLKGFGVVNRGEKRANFLVLRDTSMPALLLENLFIDNPRDAALLKDSDFINGLALAIADGIVESQLLSPLTQENPTIPADPIIQNPTVPPVWDPQGEIDKLIASGIIVNNHQADTPVTWGQLATVLNRIIERNKL</sequence>
<dbReference type="AlphaFoldDB" id="A0AAW7ZGR9"/>
<evidence type="ECO:0000256" key="1">
    <source>
        <dbReference type="ARBA" id="ARBA00022801"/>
    </source>
</evidence>
<comment type="caution">
    <text evidence="3">The sequence shown here is derived from an EMBL/GenBank/DDBJ whole genome shotgun (WGS) entry which is preliminary data.</text>
</comment>
<keyword evidence="4" id="KW-1185">Reference proteome</keyword>
<dbReference type="PANTHER" id="PTHR30404:SF0">
    <property type="entry name" value="N-ACETYLMURAMOYL-L-ALANINE AMIDASE AMIC"/>
    <property type="match status" value="1"/>
</dbReference>
<evidence type="ECO:0000313" key="4">
    <source>
        <dbReference type="Proteomes" id="UP001172911"/>
    </source>
</evidence>
<dbReference type="SUPFAM" id="SSF53187">
    <property type="entry name" value="Zn-dependent exopeptidases"/>
    <property type="match status" value="1"/>
</dbReference>
<dbReference type="Pfam" id="PF01520">
    <property type="entry name" value="Amidase_3"/>
    <property type="match status" value="1"/>
</dbReference>
<dbReference type="EMBL" id="JARPTC010000021">
    <property type="protein sequence ID" value="MDO7788514.1"/>
    <property type="molecule type" value="Genomic_DNA"/>
</dbReference>
<evidence type="ECO:0000313" key="3">
    <source>
        <dbReference type="EMBL" id="MDO7788514.1"/>
    </source>
</evidence>
<dbReference type="GO" id="GO:0009253">
    <property type="term" value="P:peptidoglycan catabolic process"/>
    <property type="evidence" value="ECO:0007669"/>
    <property type="project" value="InterPro"/>
</dbReference>
<dbReference type="Proteomes" id="UP001172911">
    <property type="component" value="Unassembled WGS sequence"/>
</dbReference>
<dbReference type="InterPro" id="IPR002508">
    <property type="entry name" value="MurNAc-LAA_cat"/>
</dbReference>
<dbReference type="Gene3D" id="3.40.630.40">
    <property type="entry name" value="Zn-dependent exopeptidases"/>
    <property type="match status" value="1"/>
</dbReference>
<accession>A0AAW7ZGR9</accession>
<keyword evidence="1" id="KW-0378">Hydrolase</keyword>
<gene>
    <name evidence="3" type="ORF">P6N53_14900</name>
</gene>
<name>A0AAW7ZGR9_9FIRM</name>
<dbReference type="GO" id="GO:0008745">
    <property type="term" value="F:N-acetylmuramoyl-L-alanine amidase activity"/>
    <property type="evidence" value="ECO:0007669"/>
    <property type="project" value="InterPro"/>
</dbReference>